<dbReference type="InterPro" id="IPR001304">
    <property type="entry name" value="C-type_lectin-like"/>
</dbReference>
<dbReference type="Pfam" id="PF00059">
    <property type="entry name" value="Lectin_C"/>
    <property type="match status" value="1"/>
</dbReference>
<dbReference type="InterPro" id="IPR016186">
    <property type="entry name" value="C-type_lectin-like/link_sf"/>
</dbReference>
<evidence type="ECO:0000313" key="5">
    <source>
        <dbReference type="Proteomes" id="UP001642540"/>
    </source>
</evidence>
<accession>A0ABP1QXN6</accession>
<organism evidence="4 5">
    <name type="scientific">Orchesella dallaii</name>
    <dbReference type="NCBI Taxonomy" id="48710"/>
    <lineage>
        <taxon>Eukaryota</taxon>
        <taxon>Metazoa</taxon>
        <taxon>Ecdysozoa</taxon>
        <taxon>Arthropoda</taxon>
        <taxon>Hexapoda</taxon>
        <taxon>Collembola</taxon>
        <taxon>Entomobryomorpha</taxon>
        <taxon>Entomobryoidea</taxon>
        <taxon>Orchesellidae</taxon>
        <taxon>Orchesellinae</taxon>
        <taxon>Orchesella</taxon>
    </lineage>
</organism>
<dbReference type="PROSITE" id="PS50041">
    <property type="entry name" value="C_TYPE_LECTIN_2"/>
    <property type="match status" value="1"/>
</dbReference>
<evidence type="ECO:0000256" key="2">
    <source>
        <dbReference type="SAM" id="SignalP"/>
    </source>
</evidence>
<dbReference type="SMART" id="SM00034">
    <property type="entry name" value="CLECT"/>
    <property type="match status" value="1"/>
</dbReference>
<name>A0ABP1QXN6_9HEXA</name>
<dbReference type="Gene3D" id="3.10.100.10">
    <property type="entry name" value="Mannose-Binding Protein A, subunit A"/>
    <property type="match status" value="1"/>
</dbReference>
<comment type="caution">
    <text evidence="4">The sequence shown here is derived from an EMBL/GenBank/DDBJ whole genome shotgun (WGS) entry which is preliminary data.</text>
</comment>
<dbReference type="CDD" id="cd00037">
    <property type="entry name" value="CLECT"/>
    <property type="match status" value="1"/>
</dbReference>
<sequence>MHLRRGNVRIGLANFFCWLWWVEGIYASEALIDLAQYKNLTDHDKSDPAAPVLKDPGIELLKLEGTRFSILRKRVTWPEAVTECQSRATRLVSLPLMEDAKSLIDAIKNNSQPFFDGYEDEVMKYEFGMDRRYWIGLTDMVIEGEWEWITEGYALRYSNMWYIGQPDHTRNSTSEHCCVLWNPGYEYGDTHTFNDEDCSNKHYAVCGEEPPLFQNLMRKRDPAGKLSTQKSLTNATHPESHDLPPCSAESDENTDKSNLESVECDESKPTRKPRRKHAHRKIRKGRKVEKNEFGNSSTAAQIVSFDAL</sequence>
<keyword evidence="2" id="KW-0732">Signal</keyword>
<feature type="domain" description="C-type lectin" evidence="3">
    <location>
        <begin position="63"/>
        <end position="207"/>
    </location>
</feature>
<dbReference type="SUPFAM" id="SSF56436">
    <property type="entry name" value="C-type lectin-like"/>
    <property type="match status" value="1"/>
</dbReference>
<dbReference type="PANTHER" id="PTHR22803">
    <property type="entry name" value="MANNOSE, PHOSPHOLIPASE, LECTIN RECEPTOR RELATED"/>
    <property type="match status" value="1"/>
</dbReference>
<dbReference type="EMBL" id="CAXLJM020000049">
    <property type="protein sequence ID" value="CAL8113976.1"/>
    <property type="molecule type" value="Genomic_DNA"/>
</dbReference>
<feature type="compositionally biased region" description="Basic residues" evidence="1">
    <location>
        <begin position="270"/>
        <end position="287"/>
    </location>
</feature>
<proteinExistence type="predicted"/>
<gene>
    <name evidence="4" type="ORF">ODALV1_LOCUS16257</name>
</gene>
<feature type="chain" id="PRO_5047084892" description="C-type lectin domain-containing protein" evidence="2">
    <location>
        <begin position="28"/>
        <end position="308"/>
    </location>
</feature>
<evidence type="ECO:0000259" key="3">
    <source>
        <dbReference type="PROSITE" id="PS50041"/>
    </source>
</evidence>
<feature type="compositionally biased region" description="Polar residues" evidence="1">
    <location>
        <begin position="226"/>
        <end position="237"/>
    </location>
</feature>
<protein>
    <recommendedName>
        <fullName evidence="3">C-type lectin domain-containing protein</fullName>
    </recommendedName>
</protein>
<dbReference type="Proteomes" id="UP001642540">
    <property type="component" value="Unassembled WGS sequence"/>
</dbReference>
<evidence type="ECO:0000256" key="1">
    <source>
        <dbReference type="SAM" id="MobiDB-lite"/>
    </source>
</evidence>
<reference evidence="4 5" key="1">
    <citation type="submission" date="2024-08" db="EMBL/GenBank/DDBJ databases">
        <authorList>
            <person name="Cucini C."/>
            <person name="Frati F."/>
        </authorList>
    </citation>
    <scope>NUCLEOTIDE SEQUENCE [LARGE SCALE GENOMIC DNA]</scope>
</reference>
<feature type="signal peptide" evidence="2">
    <location>
        <begin position="1"/>
        <end position="27"/>
    </location>
</feature>
<evidence type="ECO:0000313" key="4">
    <source>
        <dbReference type="EMBL" id="CAL8113976.1"/>
    </source>
</evidence>
<feature type="region of interest" description="Disordered" evidence="1">
    <location>
        <begin position="223"/>
        <end position="298"/>
    </location>
</feature>
<keyword evidence="5" id="KW-1185">Reference proteome</keyword>
<dbReference type="InterPro" id="IPR016187">
    <property type="entry name" value="CTDL_fold"/>
</dbReference>
<dbReference type="InterPro" id="IPR050111">
    <property type="entry name" value="C-type_lectin/snaclec_domain"/>
</dbReference>